<evidence type="ECO:0000256" key="1">
    <source>
        <dbReference type="SAM" id="SignalP"/>
    </source>
</evidence>
<name>A0ABU6QEP1_9FABA</name>
<organism evidence="2 3">
    <name type="scientific">Stylosanthes scabra</name>
    <dbReference type="NCBI Taxonomy" id="79078"/>
    <lineage>
        <taxon>Eukaryota</taxon>
        <taxon>Viridiplantae</taxon>
        <taxon>Streptophyta</taxon>
        <taxon>Embryophyta</taxon>
        <taxon>Tracheophyta</taxon>
        <taxon>Spermatophyta</taxon>
        <taxon>Magnoliopsida</taxon>
        <taxon>eudicotyledons</taxon>
        <taxon>Gunneridae</taxon>
        <taxon>Pentapetalae</taxon>
        <taxon>rosids</taxon>
        <taxon>fabids</taxon>
        <taxon>Fabales</taxon>
        <taxon>Fabaceae</taxon>
        <taxon>Papilionoideae</taxon>
        <taxon>50 kb inversion clade</taxon>
        <taxon>dalbergioids sensu lato</taxon>
        <taxon>Dalbergieae</taxon>
        <taxon>Pterocarpus clade</taxon>
        <taxon>Stylosanthes</taxon>
    </lineage>
</organism>
<sequence length="99" mass="11520">MTRNSETLVLITILLIIGLIIFSGNCNSDGGFHHHKPGPPPYPENIRKEHWPPGYYDQKTMNCIDECEDMFRCQELNEEEFKKCIVLCKEAYDELPSHH</sequence>
<comment type="caution">
    <text evidence="2">The sequence shown here is derived from an EMBL/GenBank/DDBJ whole genome shotgun (WGS) entry which is preliminary data.</text>
</comment>
<keyword evidence="3" id="KW-1185">Reference proteome</keyword>
<reference evidence="2 3" key="1">
    <citation type="journal article" date="2023" name="Plants (Basel)">
        <title>Bridging the Gap: Combining Genomics and Transcriptomics Approaches to Understand Stylosanthes scabra, an Orphan Legume from the Brazilian Caatinga.</title>
        <authorList>
            <person name="Ferreira-Neto J.R.C."/>
            <person name="da Silva M.D."/>
            <person name="Binneck E."/>
            <person name="de Melo N.F."/>
            <person name="da Silva R.H."/>
            <person name="de Melo A.L.T.M."/>
            <person name="Pandolfi V."/>
            <person name="Bustamante F.O."/>
            <person name="Brasileiro-Vidal A.C."/>
            <person name="Benko-Iseppon A.M."/>
        </authorList>
    </citation>
    <scope>NUCLEOTIDE SEQUENCE [LARGE SCALE GENOMIC DNA]</scope>
    <source>
        <tissue evidence="2">Leaves</tissue>
    </source>
</reference>
<dbReference type="Proteomes" id="UP001341840">
    <property type="component" value="Unassembled WGS sequence"/>
</dbReference>
<proteinExistence type="predicted"/>
<gene>
    <name evidence="2" type="ORF">PIB30_038484</name>
</gene>
<evidence type="ECO:0000313" key="2">
    <source>
        <dbReference type="EMBL" id="MED6109961.1"/>
    </source>
</evidence>
<evidence type="ECO:0000313" key="3">
    <source>
        <dbReference type="Proteomes" id="UP001341840"/>
    </source>
</evidence>
<feature type="signal peptide" evidence="1">
    <location>
        <begin position="1"/>
        <end position="26"/>
    </location>
</feature>
<protein>
    <submittedName>
        <fullName evidence="2">Uncharacterized protein</fullName>
    </submittedName>
</protein>
<accession>A0ABU6QEP1</accession>
<dbReference type="EMBL" id="JASCZI010000199">
    <property type="protein sequence ID" value="MED6109961.1"/>
    <property type="molecule type" value="Genomic_DNA"/>
</dbReference>
<keyword evidence="1" id="KW-0732">Signal</keyword>
<feature type="chain" id="PRO_5045412357" evidence="1">
    <location>
        <begin position="27"/>
        <end position="99"/>
    </location>
</feature>